<proteinExistence type="predicted"/>
<sequence>MSKPLFQDADPTTEILVKLGELGASVEHLLRDFGDEKIAARDNRAAMHRRLDEQARELSALKTELTLSRQVVEDLAKTQADTVLPAVGEWRDMKTTGLRIVGVLAIGGISLGATMAWFSDQAVSLLRHWLRIG</sequence>
<dbReference type="RefSeq" id="WP_100083434.1">
    <property type="nucleotide sequence ID" value="NZ_NQVN01000039.1"/>
</dbReference>
<accession>A0A2G9WNP2</accession>
<evidence type="ECO:0000256" key="1">
    <source>
        <dbReference type="SAM" id="Phobius"/>
    </source>
</evidence>
<evidence type="ECO:0000313" key="3">
    <source>
        <dbReference type="Proteomes" id="UP000231070"/>
    </source>
</evidence>
<name>A0A2G9WNP2_9HYPH</name>
<keyword evidence="3" id="KW-1185">Reference proteome</keyword>
<gene>
    <name evidence="2" type="ORF">CJ014_26065</name>
</gene>
<keyword evidence="1" id="KW-1133">Transmembrane helix</keyword>
<keyword evidence="1" id="KW-0472">Membrane</keyword>
<evidence type="ECO:0000313" key="2">
    <source>
        <dbReference type="EMBL" id="PIO96304.1"/>
    </source>
</evidence>
<reference evidence="2 3" key="1">
    <citation type="submission" date="2017-08" db="EMBL/GenBank/DDBJ databases">
        <title>Pleomorphomonas carboxidotrophicus sp. nov., a new mesophilic hydrogenogenic carboxidotroph.</title>
        <authorList>
            <person name="Esquivel-Elizondo S."/>
            <person name="Krajmalnik-Brown R."/>
            <person name="Maldonado J."/>
        </authorList>
    </citation>
    <scope>NUCLEOTIDE SEQUENCE [LARGE SCALE GENOMIC DNA]</scope>
    <source>
        <strain evidence="2 3">SVCO-16</strain>
    </source>
</reference>
<dbReference type="AlphaFoldDB" id="A0A2G9WNP2"/>
<feature type="transmembrane region" description="Helical" evidence="1">
    <location>
        <begin position="100"/>
        <end position="119"/>
    </location>
</feature>
<keyword evidence="1" id="KW-0812">Transmembrane</keyword>
<dbReference type="Proteomes" id="UP000231070">
    <property type="component" value="Unassembled WGS sequence"/>
</dbReference>
<comment type="caution">
    <text evidence="2">The sequence shown here is derived from an EMBL/GenBank/DDBJ whole genome shotgun (WGS) entry which is preliminary data.</text>
</comment>
<dbReference type="Pfam" id="PF07439">
    <property type="entry name" value="DUF1515"/>
    <property type="match status" value="1"/>
</dbReference>
<dbReference type="EMBL" id="NQVN01000039">
    <property type="protein sequence ID" value="PIO96304.1"/>
    <property type="molecule type" value="Genomic_DNA"/>
</dbReference>
<organism evidence="2 3">
    <name type="scientific">Pleomorphomonas carboxyditropha</name>
    <dbReference type="NCBI Taxonomy" id="2023338"/>
    <lineage>
        <taxon>Bacteria</taxon>
        <taxon>Pseudomonadati</taxon>
        <taxon>Pseudomonadota</taxon>
        <taxon>Alphaproteobacteria</taxon>
        <taxon>Hyphomicrobiales</taxon>
        <taxon>Pleomorphomonadaceae</taxon>
        <taxon>Pleomorphomonas</taxon>
    </lineage>
</organism>
<dbReference type="InterPro" id="IPR010889">
    <property type="entry name" value="DUF1515"/>
</dbReference>
<protein>
    <recommendedName>
        <fullName evidence="4">DUF1515 domain-containing protein</fullName>
    </recommendedName>
</protein>
<dbReference type="OrthoDB" id="8446195at2"/>
<evidence type="ECO:0008006" key="4">
    <source>
        <dbReference type="Google" id="ProtNLM"/>
    </source>
</evidence>